<name>A0A5A8F7Q0_9BACT</name>
<organism evidence="2 3">
    <name type="scientific">Deferribacter autotrophicus</name>
    <dbReference type="NCBI Taxonomy" id="500465"/>
    <lineage>
        <taxon>Bacteria</taxon>
        <taxon>Pseudomonadati</taxon>
        <taxon>Deferribacterota</taxon>
        <taxon>Deferribacteres</taxon>
        <taxon>Deferribacterales</taxon>
        <taxon>Deferribacteraceae</taxon>
        <taxon>Deferribacter</taxon>
    </lineage>
</organism>
<dbReference type="SUPFAM" id="SSF88723">
    <property type="entry name" value="PIN domain-like"/>
    <property type="match status" value="1"/>
</dbReference>
<dbReference type="Pfam" id="PF13470">
    <property type="entry name" value="PIN_3"/>
    <property type="match status" value="1"/>
</dbReference>
<sequence length="139" mass="15516">MISFYAISSNIILDVLLDRQPFSKPAAYLMSKVERSELLGYVYATTITTIHYLISKNLGDAAAKQHIGSLLTLFEIAPVTRTVLESALSSKFKDFEDAVLHESTIHVGAKYIVTRNVCDFKCSMIPVFEPVELTNIIEN</sequence>
<dbReference type="Proteomes" id="UP000322876">
    <property type="component" value="Unassembled WGS sequence"/>
</dbReference>
<evidence type="ECO:0000259" key="1">
    <source>
        <dbReference type="Pfam" id="PF13470"/>
    </source>
</evidence>
<dbReference type="OrthoDB" id="3232645at2"/>
<dbReference type="RefSeq" id="WP_149265289.1">
    <property type="nucleotide sequence ID" value="NZ_VFJB01000001.1"/>
</dbReference>
<dbReference type="EMBL" id="VFJB01000001">
    <property type="protein sequence ID" value="KAA0259469.1"/>
    <property type="molecule type" value="Genomic_DNA"/>
</dbReference>
<dbReference type="InterPro" id="IPR029060">
    <property type="entry name" value="PIN-like_dom_sf"/>
</dbReference>
<dbReference type="InterPro" id="IPR002716">
    <property type="entry name" value="PIN_dom"/>
</dbReference>
<comment type="caution">
    <text evidence="2">The sequence shown here is derived from an EMBL/GenBank/DDBJ whole genome shotgun (WGS) entry which is preliminary data.</text>
</comment>
<proteinExistence type="predicted"/>
<dbReference type="AlphaFoldDB" id="A0A5A8F7Q0"/>
<gene>
    <name evidence="2" type="ORF">FHQ18_00920</name>
</gene>
<keyword evidence="3" id="KW-1185">Reference proteome</keyword>
<evidence type="ECO:0000313" key="3">
    <source>
        <dbReference type="Proteomes" id="UP000322876"/>
    </source>
</evidence>
<evidence type="ECO:0000313" key="2">
    <source>
        <dbReference type="EMBL" id="KAA0259469.1"/>
    </source>
</evidence>
<accession>A0A5A8F7Q0</accession>
<reference evidence="2 3" key="1">
    <citation type="submission" date="2019-06" db="EMBL/GenBank/DDBJ databases">
        <title>Genomic insights into carbon and energy metabolism of Deferribacter autotrophicus revealed new metabolic traits in the phylum Deferribacteres.</title>
        <authorList>
            <person name="Slobodkin A.I."/>
            <person name="Slobodkina G.B."/>
            <person name="Allioux M."/>
            <person name="Alain K."/>
            <person name="Jebbar M."/>
            <person name="Shadrin V."/>
            <person name="Kublanov I.V."/>
            <person name="Toshchakov S.V."/>
            <person name="Bonch-Osmolovskaya E.A."/>
        </authorList>
    </citation>
    <scope>NUCLEOTIDE SEQUENCE [LARGE SCALE GENOMIC DNA]</scope>
    <source>
        <strain evidence="2 3">SL50</strain>
    </source>
</reference>
<protein>
    <submittedName>
        <fullName evidence="2">PIN domain-containing protein</fullName>
    </submittedName>
</protein>
<feature type="domain" description="PIN" evidence="1">
    <location>
        <begin position="9"/>
        <end position="117"/>
    </location>
</feature>